<organism evidence="4 5">
    <name type="scientific">Thalassococcus profundi</name>
    <dbReference type="NCBI Taxonomy" id="2282382"/>
    <lineage>
        <taxon>Bacteria</taxon>
        <taxon>Pseudomonadati</taxon>
        <taxon>Pseudomonadota</taxon>
        <taxon>Alphaproteobacteria</taxon>
        <taxon>Rhodobacterales</taxon>
        <taxon>Roseobacteraceae</taxon>
        <taxon>Thalassococcus</taxon>
    </lineage>
</organism>
<feature type="region of interest" description="Disordered" evidence="1">
    <location>
        <begin position="92"/>
        <end position="114"/>
    </location>
</feature>
<dbReference type="PANTHER" id="PTHR12526">
    <property type="entry name" value="GLYCOSYLTRANSFERASE"/>
    <property type="match status" value="1"/>
</dbReference>
<dbReference type="Pfam" id="PF13439">
    <property type="entry name" value="Glyco_transf_4"/>
    <property type="match status" value="2"/>
</dbReference>
<dbReference type="SUPFAM" id="SSF53756">
    <property type="entry name" value="UDP-Glycosyltransferase/glycogen phosphorylase"/>
    <property type="match status" value="2"/>
</dbReference>
<dbReference type="SUPFAM" id="SSF53448">
    <property type="entry name" value="Nucleotide-diphospho-sugar transferases"/>
    <property type="match status" value="1"/>
</dbReference>
<sequence>MAPSTLDQEELLKSGLFDPQWYLDRNTDVQILGMDPLEHFLWLGSRLNRSPGPKFDSERYLQVNVDVARTDYNPVLHYIRYGKKEGRQAFEVSETSGDLHRRHDSGPRRTTGDVPYRPGRPTVLLCSHVAGETLFGGERSLLDMLGGLDALDFNVIVTVPGTGNAAYFEVLKSEAHAVYTLSYGWWRKGQPINEKLVAHFAHIMSENAVDVVHTNTIVLREPLIAARRMGLRSLVHARELIRHDQALLNMIGEPAESIVEQVWDNADQVIANSRATQDGFALDGRTPALVYNTADLDALSRLPAPAQDRALRVGLISSNIPKKGIWDFAQVAKTVSQTHPEMLFHLIGPENTHTADIDQQVAAGTLPKSLRVLGYRDTPAEAIAETDVVLSLSQFQESFGRTVLEGMAAARPAVVYDHGAPPEFVRHGETGHVVPLGDIDAVADTLRKLADDPDALRAMGRRAQTDVSARFGAQAYIAQMREVYEPLLDAPAPAPRKITLPARMPLDPMPRSALKIAYFCWHFPVPSETFVLNELRLLRAQGIDVRVFCRQSPYPDFAPDFDIEWERVKDADHLAQRLTETGITNVHAHFVYPTVTDMVWPACETAQIPFTYIAHAQDIFRYRNDAANRVSEVSASPLCRKVFVPSRFHRGYLEARGVPAEKMMINPNGCDHRLYAEGHTPDRATRPFRRIIAIHRFTEKKGLVHLIRAGKLLEQDNVRIELYGYGELEDEYREAIRAQGITNVALCGPVKGRDAMLKLYRESDLFACPSVRASDGDMDGIPTVLMEAMAAGLPVLTTDLSGIPDLVEDGITGLVCEPTPEAIAARIRAYYALPDVAVQAIIDTASDRIRADYNTEHLVENLVRTWARETIDLMIVSWNNLAQTSEVIRRLYKYTSLPFHLIVCDNGSSAPALAHLLDVYGTHDNVTIVLNRENALVGPGTNICLDQGRSDYAIYVCGKEGMTTRYGWETSFVSYMNANPRVGLAGTLCYSPSYLFGRDYPKAQALFHKFRNQEFATQNPDREFSHVQGGFFAIRRAMTDKIGAFSTEVPHNSTDVEFSYFVESSGWELGEVPGLMALFNKTRPGLLHRVDESIGALHPPMLADLPALDAIARREVHHCNVCARQSPSFTDLDGAAPCPHCGATRRTRSVHRVLAESLLLYRRLPALAVNLPSGLDGFWREQFQGRICDADTLDSELAGPLGRTDFSDARLQVVLLNDVLTARFETSGTLAPRDTRVLAEAARLLAPKGTLIVAGSAQVAAMTQALAKLGFASAGAKRYASSVSHYDWFPVLFFTRLRHDAT</sequence>
<dbReference type="Pfam" id="PF00534">
    <property type="entry name" value="Glycos_transf_1"/>
    <property type="match status" value="2"/>
</dbReference>
<dbReference type="CDD" id="cd03801">
    <property type="entry name" value="GT4_PimA-like"/>
    <property type="match status" value="1"/>
</dbReference>
<evidence type="ECO:0000259" key="3">
    <source>
        <dbReference type="Pfam" id="PF13439"/>
    </source>
</evidence>
<dbReference type="RefSeq" id="WP_114513004.1">
    <property type="nucleotide sequence ID" value="NZ_QPMK01000030.1"/>
</dbReference>
<feature type="domain" description="Glycosyltransferase subfamily 4-like N-terminal" evidence="3">
    <location>
        <begin position="528"/>
        <end position="672"/>
    </location>
</feature>
<evidence type="ECO:0000256" key="1">
    <source>
        <dbReference type="SAM" id="MobiDB-lite"/>
    </source>
</evidence>
<dbReference type="OrthoDB" id="9790710at2"/>
<evidence type="ECO:0000313" key="5">
    <source>
        <dbReference type="Proteomes" id="UP000253977"/>
    </source>
</evidence>
<dbReference type="EMBL" id="QPMK01000030">
    <property type="protein sequence ID" value="RDD64101.1"/>
    <property type="molecule type" value="Genomic_DNA"/>
</dbReference>
<feature type="domain" description="Glycosyl transferase family 1" evidence="2">
    <location>
        <begin position="320"/>
        <end position="464"/>
    </location>
</feature>
<name>A0A369TFF4_9RHOB</name>
<dbReference type="InterPro" id="IPR001296">
    <property type="entry name" value="Glyco_trans_1"/>
</dbReference>
<dbReference type="GO" id="GO:0016757">
    <property type="term" value="F:glycosyltransferase activity"/>
    <property type="evidence" value="ECO:0007669"/>
    <property type="project" value="InterPro"/>
</dbReference>
<feature type="compositionally biased region" description="Basic and acidic residues" evidence="1">
    <location>
        <begin position="97"/>
        <end position="111"/>
    </location>
</feature>
<gene>
    <name evidence="4" type="ORF">DU478_22000</name>
</gene>
<dbReference type="Gene3D" id="3.90.550.10">
    <property type="entry name" value="Spore Coat Polysaccharide Biosynthesis Protein SpsA, Chain A"/>
    <property type="match status" value="1"/>
</dbReference>
<proteinExistence type="predicted"/>
<comment type="caution">
    <text evidence="4">The sequence shown here is derived from an EMBL/GenBank/DDBJ whole genome shotgun (WGS) entry which is preliminary data.</text>
</comment>
<dbReference type="InterPro" id="IPR028098">
    <property type="entry name" value="Glyco_trans_4-like_N"/>
</dbReference>
<protein>
    <submittedName>
        <fullName evidence="4">Glycosyltransferase</fullName>
    </submittedName>
</protein>
<evidence type="ECO:0000313" key="4">
    <source>
        <dbReference type="EMBL" id="RDD64101.1"/>
    </source>
</evidence>
<dbReference type="Proteomes" id="UP000253977">
    <property type="component" value="Unassembled WGS sequence"/>
</dbReference>
<accession>A0A369TFF4</accession>
<feature type="domain" description="Glycosyl transferase family 1" evidence="2">
    <location>
        <begin position="690"/>
        <end position="834"/>
    </location>
</feature>
<evidence type="ECO:0000259" key="2">
    <source>
        <dbReference type="Pfam" id="PF00534"/>
    </source>
</evidence>
<reference evidence="4 5" key="1">
    <citation type="submission" date="2018-07" db="EMBL/GenBank/DDBJ databases">
        <title>Thalassococcus profundi sp. nov., a marine bacterium isolated from deep seawater of Okinawa Trough.</title>
        <authorList>
            <person name="Yu M."/>
        </authorList>
    </citation>
    <scope>NUCLEOTIDE SEQUENCE [LARGE SCALE GENOMIC DNA]</scope>
    <source>
        <strain evidence="4 5">WRAS1</strain>
    </source>
</reference>
<keyword evidence="5" id="KW-1185">Reference proteome</keyword>
<feature type="domain" description="Glycosyltransferase subfamily 4-like N-terminal" evidence="3">
    <location>
        <begin position="136"/>
        <end position="297"/>
    </location>
</feature>
<dbReference type="Gene3D" id="3.40.50.2000">
    <property type="entry name" value="Glycogen Phosphorylase B"/>
    <property type="match status" value="4"/>
</dbReference>
<keyword evidence="4" id="KW-0808">Transferase</keyword>
<dbReference type="PANTHER" id="PTHR12526:SF630">
    <property type="entry name" value="GLYCOSYLTRANSFERASE"/>
    <property type="match status" value="1"/>
</dbReference>
<dbReference type="InterPro" id="IPR029044">
    <property type="entry name" value="Nucleotide-diphossugar_trans"/>
</dbReference>